<evidence type="ECO:0000256" key="1">
    <source>
        <dbReference type="SAM" id="MobiDB-lite"/>
    </source>
</evidence>
<reference evidence="2 3" key="1">
    <citation type="journal article" date="2018" name="Nat. Ecol. Evol.">
        <title>Pezizomycetes genomes reveal the molecular basis of ectomycorrhizal truffle lifestyle.</title>
        <authorList>
            <person name="Murat C."/>
            <person name="Payen T."/>
            <person name="Noel B."/>
            <person name="Kuo A."/>
            <person name="Morin E."/>
            <person name="Chen J."/>
            <person name="Kohler A."/>
            <person name="Krizsan K."/>
            <person name="Balestrini R."/>
            <person name="Da Silva C."/>
            <person name="Montanini B."/>
            <person name="Hainaut M."/>
            <person name="Levati E."/>
            <person name="Barry K.W."/>
            <person name="Belfiori B."/>
            <person name="Cichocki N."/>
            <person name="Clum A."/>
            <person name="Dockter R.B."/>
            <person name="Fauchery L."/>
            <person name="Guy J."/>
            <person name="Iotti M."/>
            <person name="Le Tacon F."/>
            <person name="Lindquist E.A."/>
            <person name="Lipzen A."/>
            <person name="Malagnac F."/>
            <person name="Mello A."/>
            <person name="Molinier V."/>
            <person name="Miyauchi S."/>
            <person name="Poulain J."/>
            <person name="Riccioni C."/>
            <person name="Rubini A."/>
            <person name="Sitrit Y."/>
            <person name="Splivallo R."/>
            <person name="Traeger S."/>
            <person name="Wang M."/>
            <person name="Zifcakova L."/>
            <person name="Wipf D."/>
            <person name="Zambonelli A."/>
            <person name="Paolocci F."/>
            <person name="Nowrousian M."/>
            <person name="Ottonello S."/>
            <person name="Baldrian P."/>
            <person name="Spatafora J.W."/>
            <person name="Henrissat B."/>
            <person name="Nagy L.G."/>
            <person name="Aury J.M."/>
            <person name="Wincker P."/>
            <person name="Grigoriev I.V."/>
            <person name="Bonfante P."/>
            <person name="Martin F.M."/>
        </authorList>
    </citation>
    <scope>NUCLEOTIDE SEQUENCE [LARGE SCALE GENOMIC DNA]</scope>
    <source>
        <strain evidence="2 3">RN42</strain>
    </source>
</reference>
<organism evidence="2 3">
    <name type="scientific">Ascobolus immersus RN42</name>
    <dbReference type="NCBI Taxonomy" id="1160509"/>
    <lineage>
        <taxon>Eukaryota</taxon>
        <taxon>Fungi</taxon>
        <taxon>Dikarya</taxon>
        <taxon>Ascomycota</taxon>
        <taxon>Pezizomycotina</taxon>
        <taxon>Pezizomycetes</taxon>
        <taxon>Pezizales</taxon>
        <taxon>Ascobolaceae</taxon>
        <taxon>Ascobolus</taxon>
    </lineage>
</organism>
<sequence length="666" mass="74023">MESNLVVMKRFTLQAQRGLEEKHQERVGELGDLLSELIMAGKSKSKRDDAEEEDPSDCCGTDNMMTMMIPARIPAFLPYGPPPTSANPAAAIPAAIGQIGPVVGNGIHSTQTELFTQMTRMLCVDTTRDYFQQKQYRLQSTTTTITAGTTTTKVTTELTSNTIKTLEQHQGQHPHHLHHHHHHHHQPLVHHSSGDTSSASSVSSASFTSFEDADVLSSAPTTPVNEKASMDFPIVFGNIEEEDLDDLESNELVLPASCATVAPVSPASTIRALPSANISTPPRPTVEEVTDDELDTKESLQVWHEHKEDDAGALGDDDDSEESDQDGLEEETDSGEEDDDEDEDDSDEEVEGWETEDEEGGHHHHVQITHEVSEISMGGFVFGYSDDDDEEETDSDCEFEDEEEDEDCDCPDDGLFGYDSADDSDDEEASEEEEEEEEHSISVTFVEEPQPHPLRRIDSHRKFDRPPLRPCLSSVSMKREESNCSTNSGGSRVRFSETAERPQIIKTTHFRYSYYEFEAHLKSPACDKELKSTFDDSRTEMEKFQEINFLRESYLSLLDDADAARERENPSNSIVGKVEHILLSKAMESRGEDCTLEDIGLGFSSKANFCMDTLFALIGGKIKLSEFDKKEHAKGNQAPPSTPVASPDASDDEWETDGEVESDDEE</sequence>
<evidence type="ECO:0000313" key="3">
    <source>
        <dbReference type="Proteomes" id="UP000275078"/>
    </source>
</evidence>
<dbReference type="EMBL" id="ML119865">
    <property type="protein sequence ID" value="RPA72348.1"/>
    <property type="molecule type" value="Genomic_DNA"/>
</dbReference>
<gene>
    <name evidence="2" type="ORF">BJ508DRAFT_314809</name>
</gene>
<dbReference type="Proteomes" id="UP000275078">
    <property type="component" value="Unassembled WGS sequence"/>
</dbReference>
<feature type="region of interest" description="Disordered" evidence="1">
    <location>
        <begin position="630"/>
        <end position="666"/>
    </location>
</feature>
<feature type="compositionally biased region" description="Acidic residues" evidence="1">
    <location>
        <begin position="385"/>
        <end position="412"/>
    </location>
</feature>
<dbReference type="AlphaFoldDB" id="A0A3N4HHY8"/>
<feature type="compositionally biased region" description="Acidic residues" evidence="1">
    <location>
        <begin position="420"/>
        <end position="438"/>
    </location>
</feature>
<protein>
    <submittedName>
        <fullName evidence="2">Uncharacterized protein</fullName>
    </submittedName>
</protein>
<feature type="compositionally biased region" description="Acidic residues" evidence="1">
    <location>
        <begin position="315"/>
        <end position="359"/>
    </location>
</feature>
<name>A0A3N4HHY8_ASCIM</name>
<feature type="region of interest" description="Disordered" evidence="1">
    <location>
        <begin position="273"/>
        <end position="294"/>
    </location>
</feature>
<feature type="region of interest" description="Disordered" evidence="1">
    <location>
        <begin position="475"/>
        <end position="494"/>
    </location>
</feature>
<feature type="compositionally biased region" description="Acidic residues" evidence="1">
    <location>
        <begin position="649"/>
        <end position="666"/>
    </location>
</feature>
<feature type="region of interest" description="Disordered" evidence="1">
    <location>
        <begin position="167"/>
        <end position="203"/>
    </location>
</feature>
<accession>A0A3N4HHY8</accession>
<evidence type="ECO:0000313" key="2">
    <source>
        <dbReference type="EMBL" id="RPA72348.1"/>
    </source>
</evidence>
<feature type="region of interest" description="Disordered" evidence="1">
    <location>
        <begin position="307"/>
        <end position="462"/>
    </location>
</feature>
<keyword evidence="3" id="KW-1185">Reference proteome</keyword>
<feature type="compositionally biased region" description="Basic residues" evidence="1">
    <location>
        <begin position="172"/>
        <end position="188"/>
    </location>
</feature>
<proteinExistence type="predicted"/>
<feature type="compositionally biased region" description="Low complexity" evidence="1">
    <location>
        <begin position="189"/>
        <end position="203"/>
    </location>
</feature>